<dbReference type="GO" id="GO:0008720">
    <property type="term" value="F:D-lactate dehydrogenase (NAD+) activity"/>
    <property type="evidence" value="ECO:0007669"/>
    <property type="project" value="TreeGrafter"/>
</dbReference>
<dbReference type="SUPFAM" id="SSF56176">
    <property type="entry name" value="FAD-binding/transporter-associated domain-like"/>
    <property type="match status" value="1"/>
</dbReference>
<keyword evidence="7" id="KW-1185">Reference proteome</keyword>
<gene>
    <name evidence="6" type="primary">pchF</name>
    <name evidence="6" type="ORF">K227x_46710</name>
</gene>
<dbReference type="PROSITE" id="PS51387">
    <property type="entry name" value="FAD_PCMH"/>
    <property type="match status" value="1"/>
</dbReference>
<dbReference type="InterPro" id="IPR016169">
    <property type="entry name" value="FAD-bd_PCMH_sub2"/>
</dbReference>
<feature type="region of interest" description="Disordered" evidence="4">
    <location>
        <begin position="117"/>
        <end position="136"/>
    </location>
</feature>
<dbReference type="InterPro" id="IPR016170">
    <property type="entry name" value="Cytok_DH_C_sf"/>
</dbReference>
<evidence type="ECO:0000256" key="2">
    <source>
        <dbReference type="ARBA" id="ARBA00022630"/>
    </source>
</evidence>
<dbReference type="KEGG" id="rlc:K227x_46710"/>
<dbReference type="Gene3D" id="3.30.465.10">
    <property type="match status" value="1"/>
</dbReference>
<dbReference type="SUPFAM" id="SSF55103">
    <property type="entry name" value="FAD-linked oxidases, C-terminal domain"/>
    <property type="match status" value="1"/>
</dbReference>
<evidence type="ECO:0000256" key="4">
    <source>
        <dbReference type="SAM" id="MobiDB-lite"/>
    </source>
</evidence>
<keyword evidence="3" id="KW-0274">FAD</keyword>
<evidence type="ECO:0000259" key="5">
    <source>
        <dbReference type="PROSITE" id="PS51387"/>
    </source>
</evidence>
<reference evidence="6 7" key="1">
    <citation type="submission" date="2019-02" db="EMBL/GenBank/DDBJ databases">
        <title>Deep-cultivation of Planctomycetes and their phenomic and genomic characterization uncovers novel biology.</title>
        <authorList>
            <person name="Wiegand S."/>
            <person name="Jogler M."/>
            <person name="Boedeker C."/>
            <person name="Pinto D."/>
            <person name="Vollmers J."/>
            <person name="Rivas-Marin E."/>
            <person name="Kohn T."/>
            <person name="Peeters S.H."/>
            <person name="Heuer A."/>
            <person name="Rast P."/>
            <person name="Oberbeckmann S."/>
            <person name="Bunk B."/>
            <person name="Jeske O."/>
            <person name="Meyerdierks A."/>
            <person name="Storesund J.E."/>
            <person name="Kallscheuer N."/>
            <person name="Luecker S."/>
            <person name="Lage O.M."/>
            <person name="Pohl T."/>
            <person name="Merkel B.J."/>
            <person name="Hornburger P."/>
            <person name="Mueller R.-W."/>
            <person name="Bruemmer F."/>
            <person name="Labrenz M."/>
            <person name="Spormann A.M."/>
            <person name="Op den Camp H."/>
            <person name="Overmann J."/>
            <person name="Amann R."/>
            <person name="Jetten M.S.M."/>
            <person name="Mascher T."/>
            <person name="Medema M.H."/>
            <person name="Devos D.P."/>
            <person name="Kaster A.-K."/>
            <person name="Ovreas L."/>
            <person name="Rohde M."/>
            <person name="Galperin M.Y."/>
            <person name="Jogler C."/>
        </authorList>
    </citation>
    <scope>NUCLEOTIDE SEQUENCE [LARGE SCALE GENOMIC DNA]</scope>
    <source>
        <strain evidence="6 7">K22_7</strain>
    </source>
</reference>
<organism evidence="6 7">
    <name type="scientific">Rubripirellula lacrimiformis</name>
    <dbReference type="NCBI Taxonomy" id="1930273"/>
    <lineage>
        <taxon>Bacteria</taxon>
        <taxon>Pseudomonadati</taxon>
        <taxon>Planctomycetota</taxon>
        <taxon>Planctomycetia</taxon>
        <taxon>Pirellulales</taxon>
        <taxon>Pirellulaceae</taxon>
        <taxon>Rubripirellula</taxon>
    </lineage>
</organism>
<dbReference type="InterPro" id="IPR016166">
    <property type="entry name" value="FAD-bd_PCMH"/>
</dbReference>
<dbReference type="InterPro" id="IPR016167">
    <property type="entry name" value="FAD-bd_PCMH_sub1"/>
</dbReference>
<dbReference type="PANTHER" id="PTHR11748">
    <property type="entry name" value="D-LACTATE DEHYDROGENASE"/>
    <property type="match status" value="1"/>
</dbReference>
<dbReference type="Gene3D" id="3.40.462.10">
    <property type="entry name" value="FAD-linked oxidases, C-terminal domain"/>
    <property type="match status" value="1"/>
</dbReference>
<dbReference type="EMBL" id="CP036525">
    <property type="protein sequence ID" value="QDT06262.1"/>
    <property type="molecule type" value="Genomic_DNA"/>
</dbReference>
<evidence type="ECO:0000313" key="6">
    <source>
        <dbReference type="EMBL" id="QDT06262.1"/>
    </source>
</evidence>
<dbReference type="Proteomes" id="UP000318538">
    <property type="component" value="Chromosome"/>
</dbReference>
<evidence type="ECO:0000256" key="1">
    <source>
        <dbReference type="ARBA" id="ARBA00008000"/>
    </source>
</evidence>
<dbReference type="InterPro" id="IPR006094">
    <property type="entry name" value="Oxid_FAD_bind_N"/>
</dbReference>
<dbReference type="PANTHER" id="PTHR11748:SF111">
    <property type="entry name" value="D-LACTATE DEHYDROGENASE, MITOCHONDRIAL-RELATED"/>
    <property type="match status" value="1"/>
</dbReference>
<feature type="domain" description="FAD-binding PCMH-type" evidence="5">
    <location>
        <begin position="198"/>
        <end position="385"/>
    </location>
</feature>
<name>A0A517NGK4_9BACT</name>
<sequence>MPNSIPLASDDESHLVFDGYRSPARNEFRRGQWNGGIGRFQAKKTVETYLQASLVNSAYPASKVSSQATKTAFTGPASNTREMIGKICIVRVKSPPGHTDSQTVPSPLASSVATTTMTNNTNRSPVHPGTDPQDSIAPVETERVDVARRPEESSAAPCANMGESTRNALEAWGYAIGSDRVITDREILERHGRSAIDSRHRAGALLRPRFADEVAEIVRIAARFQVPVHPISTGRNWGYGAASPSVEGGVVLDLSSLQAVRFVDRDLGLVEVEPGVTQGMLYQFLLTQDDRWMTPVHGGGPDCSILGNALERGYGLTPTADHFAALTSIEAVLADGSNYRSAFHALDAPLIGSAHRWGIGPYVEGLFSQGNFGVVTKATFALQRRPQHTEAFFIRLKDDTALEAMVESLRTVLSSLSASVTGVNLMNDRRVLSMSRPYPIDDVPEGAVISDQQCAAMTREAGISRWTLAGILHCPSRMRRPVRRELRRLLPPQSGTPIHFNRRRLSAANSLLRFLPFRVGGIAGQLRSIDALIDLADGSPRRVALPLAYWLRGKSPTAIQPINPAHDGCGLIWYSPLVPMKGEIARSYVDMVDRVCKAHGIEPLITLTSLSDRLMDSTVPILFRPEKPGESQRAQACYEALLAGGRELGCLPYRLSHQSTGPLLADASPGHFDVITKLRQSLDPNNIISPGHLRISAY</sequence>
<dbReference type="GO" id="GO:0071949">
    <property type="term" value="F:FAD binding"/>
    <property type="evidence" value="ECO:0007669"/>
    <property type="project" value="InterPro"/>
</dbReference>
<dbReference type="GO" id="GO:1903457">
    <property type="term" value="P:lactate catabolic process"/>
    <property type="evidence" value="ECO:0007669"/>
    <property type="project" value="TreeGrafter"/>
</dbReference>
<dbReference type="AlphaFoldDB" id="A0A517NGK4"/>
<dbReference type="Gene3D" id="3.30.43.10">
    <property type="entry name" value="Uridine Diphospho-n-acetylenolpyruvylglucosamine Reductase, domain 2"/>
    <property type="match status" value="1"/>
</dbReference>
<evidence type="ECO:0000313" key="7">
    <source>
        <dbReference type="Proteomes" id="UP000318538"/>
    </source>
</evidence>
<dbReference type="InterPro" id="IPR016164">
    <property type="entry name" value="FAD-linked_Oxase-like_C"/>
</dbReference>
<comment type="similarity">
    <text evidence="1">Belongs to the FAD-binding oxidoreductase/transferase type 4 family.</text>
</comment>
<protein>
    <submittedName>
        <fullName evidence="6">4-cresol dehydrogenase [hydroxylating] flavoprotein subunit</fullName>
    </submittedName>
</protein>
<proteinExistence type="inferred from homology"/>
<dbReference type="Pfam" id="PF01565">
    <property type="entry name" value="FAD_binding_4"/>
    <property type="match status" value="1"/>
</dbReference>
<accession>A0A517NGK4</accession>
<evidence type="ECO:0000256" key="3">
    <source>
        <dbReference type="ARBA" id="ARBA00022827"/>
    </source>
</evidence>
<dbReference type="InterPro" id="IPR036318">
    <property type="entry name" value="FAD-bd_PCMH-like_sf"/>
</dbReference>
<dbReference type="GO" id="GO:0004458">
    <property type="term" value="F:D-lactate dehydrogenase (cytochrome) activity"/>
    <property type="evidence" value="ECO:0007669"/>
    <property type="project" value="TreeGrafter"/>
</dbReference>
<keyword evidence="2" id="KW-0285">Flavoprotein</keyword>